<dbReference type="SUPFAM" id="SSF88697">
    <property type="entry name" value="PUA domain-like"/>
    <property type="match status" value="1"/>
</dbReference>
<feature type="domain" description="RlmI-like PUA" evidence="9">
    <location>
        <begin position="99"/>
        <end position="148"/>
    </location>
</feature>
<dbReference type="InterPro" id="IPR015947">
    <property type="entry name" value="PUA-like_sf"/>
</dbReference>
<dbReference type="CDD" id="cd02440">
    <property type="entry name" value="AdoMet_MTases"/>
    <property type="match status" value="1"/>
</dbReference>
<dbReference type="RefSeq" id="WP_145029026.1">
    <property type="nucleotide sequence ID" value="NZ_CP036271.1"/>
</dbReference>
<dbReference type="EMBL" id="CP036271">
    <property type="protein sequence ID" value="QDT53651.1"/>
    <property type="molecule type" value="Genomic_DNA"/>
</dbReference>
<evidence type="ECO:0000256" key="6">
    <source>
        <dbReference type="ARBA" id="ARBA00038091"/>
    </source>
</evidence>
<keyword evidence="2" id="KW-0963">Cytoplasm</keyword>
<sequence>MSTEPYSSRGPRSPRPPRGAKPAGPPRTGDRRPPRDDKSRETRGRDDRGHKDRRDDRGHDREQRPEKLPLSPTLLRQRVLDVLPTDPLPVIVVKAPSPHPWIYRKRLGSIGSNARHGDLVELQLIDGSHFGHGLFNPRAELSVRMLTRGDEFPTGQWWADRVQTAVDVRRKFLNLDKDASAYRLVHAEADGLPGVTIDKLGSIASLEAFSPGMYQRAEAIAKLAAQAAGCDHWIVRPGPATLEQEGFEGESFASPDCPPKTTIEEFGTKFEIDLRTAHKTGFFCDQRENRRRLAQWTQGKSVLDICCYTGGFGVQAMRLGKAAEVTGVDLDENAIKSARRNAQINKLDMRFVQADVFHYLRDMAATGRTFDIVVCDPPKFIRHRDERDAGRRKYYDLNRLASAVVAPGGLLLTCTCSGLMPADDFVRTVATAIPADRRASLLARTGAAADHPVALGCLDTEYLHAAWVRMGDPVT</sequence>
<dbReference type="OrthoDB" id="9805492at2"/>
<dbReference type="Gene3D" id="3.40.50.150">
    <property type="entry name" value="Vaccinia Virus protein VP39"/>
    <property type="match status" value="1"/>
</dbReference>
<dbReference type="Pfam" id="PF10672">
    <property type="entry name" value="Methyltrans_SAM"/>
    <property type="match status" value="1"/>
</dbReference>
<dbReference type="PANTHER" id="PTHR42873:SF1">
    <property type="entry name" value="S-ADENOSYLMETHIONINE-DEPENDENT METHYLTRANSFERASE DOMAIN-CONTAINING PROTEIN"/>
    <property type="match status" value="1"/>
</dbReference>
<organism evidence="10 11">
    <name type="scientific">Caulifigura coniformis</name>
    <dbReference type="NCBI Taxonomy" id="2527983"/>
    <lineage>
        <taxon>Bacteria</taxon>
        <taxon>Pseudomonadati</taxon>
        <taxon>Planctomycetota</taxon>
        <taxon>Planctomycetia</taxon>
        <taxon>Planctomycetales</taxon>
        <taxon>Planctomycetaceae</taxon>
        <taxon>Caulifigura</taxon>
    </lineage>
</organism>
<dbReference type="Gene3D" id="3.30.750.80">
    <property type="entry name" value="RNA methyltransferase domain (HRMD) like"/>
    <property type="match status" value="1"/>
</dbReference>
<dbReference type="Proteomes" id="UP000315700">
    <property type="component" value="Chromosome"/>
</dbReference>
<dbReference type="InterPro" id="IPR029063">
    <property type="entry name" value="SAM-dependent_MTases_sf"/>
</dbReference>
<dbReference type="GO" id="GO:0032259">
    <property type="term" value="P:methylation"/>
    <property type="evidence" value="ECO:0007669"/>
    <property type="project" value="UniProtKB-KW"/>
</dbReference>
<dbReference type="KEGG" id="ccos:Pan44_16740"/>
<feature type="compositionally biased region" description="Basic and acidic residues" evidence="7">
    <location>
        <begin position="28"/>
        <end position="67"/>
    </location>
</feature>
<evidence type="ECO:0000313" key="10">
    <source>
        <dbReference type="EMBL" id="QDT53651.1"/>
    </source>
</evidence>
<comment type="similarity">
    <text evidence="6">Belongs to the methyltransferase superfamily. RlmI family.</text>
</comment>
<comment type="subcellular location">
    <subcellularLocation>
        <location evidence="1">Cytoplasm</location>
    </subcellularLocation>
</comment>
<keyword evidence="4 10" id="KW-0808">Transferase</keyword>
<evidence type="ECO:0000313" key="11">
    <source>
        <dbReference type="Proteomes" id="UP000315700"/>
    </source>
</evidence>
<dbReference type="CDD" id="cd11572">
    <property type="entry name" value="RlmI_M_like"/>
    <property type="match status" value="1"/>
</dbReference>
<proteinExistence type="inferred from homology"/>
<dbReference type="GO" id="GO:0008168">
    <property type="term" value="F:methyltransferase activity"/>
    <property type="evidence" value="ECO:0007669"/>
    <property type="project" value="UniProtKB-KW"/>
</dbReference>
<evidence type="ECO:0000256" key="1">
    <source>
        <dbReference type="ARBA" id="ARBA00004496"/>
    </source>
</evidence>
<feature type="domain" description="S-adenosylmethionine-dependent methyltransferase" evidence="8">
    <location>
        <begin position="262"/>
        <end position="432"/>
    </location>
</feature>
<dbReference type="PANTHER" id="PTHR42873">
    <property type="entry name" value="RIBOSOMAL RNA LARGE SUBUNIT METHYLTRANSFERASE"/>
    <property type="match status" value="1"/>
</dbReference>
<dbReference type="InterPro" id="IPR041532">
    <property type="entry name" value="RlmI-like_PUA"/>
</dbReference>
<evidence type="ECO:0000256" key="7">
    <source>
        <dbReference type="SAM" id="MobiDB-lite"/>
    </source>
</evidence>
<dbReference type="SUPFAM" id="SSF53335">
    <property type="entry name" value="S-adenosyl-L-methionine-dependent methyltransferases"/>
    <property type="match status" value="1"/>
</dbReference>
<evidence type="ECO:0000256" key="3">
    <source>
        <dbReference type="ARBA" id="ARBA00022603"/>
    </source>
</evidence>
<evidence type="ECO:0000259" key="8">
    <source>
        <dbReference type="Pfam" id="PF10672"/>
    </source>
</evidence>
<name>A0A517SBZ3_9PLAN</name>
<dbReference type="GO" id="GO:0003723">
    <property type="term" value="F:RNA binding"/>
    <property type="evidence" value="ECO:0007669"/>
    <property type="project" value="InterPro"/>
</dbReference>
<dbReference type="InParanoid" id="A0A517SBZ3"/>
<reference evidence="10 11" key="1">
    <citation type="submission" date="2019-02" db="EMBL/GenBank/DDBJ databases">
        <title>Deep-cultivation of Planctomycetes and their phenomic and genomic characterization uncovers novel biology.</title>
        <authorList>
            <person name="Wiegand S."/>
            <person name="Jogler M."/>
            <person name="Boedeker C."/>
            <person name="Pinto D."/>
            <person name="Vollmers J."/>
            <person name="Rivas-Marin E."/>
            <person name="Kohn T."/>
            <person name="Peeters S.H."/>
            <person name="Heuer A."/>
            <person name="Rast P."/>
            <person name="Oberbeckmann S."/>
            <person name="Bunk B."/>
            <person name="Jeske O."/>
            <person name="Meyerdierks A."/>
            <person name="Storesund J.E."/>
            <person name="Kallscheuer N."/>
            <person name="Luecker S."/>
            <person name="Lage O.M."/>
            <person name="Pohl T."/>
            <person name="Merkel B.J."/>
            <person name="Hornburger P."/>
            <person name="Mueller R.-W."/>
            <person name="Bruemmer F."/>
            <person name="Labrenz M."/>
            <person name="Spormann A.M."/>
            <person name="Op den Camp H."/>
            <person name="Overmann J."/>
            <person name="Amann R."/>
            <person name="Jetten M.S.M."/>
            <person name="Mascher T."/>
            <person name="Medema M.H."/>
            <person name="Devos D.P."/>
            <person name="Kaster A.-K."/>
            <person name="Ovreas L."/>
            <person name="Rohde M."/>
            <person name="Galperin M.Y."/>
            <person name="Jogler C."/>
        </authorList>
    </citation>
    <scope>NUCLEOTIDE SEQUENCE [LARGE SCALE GENOMIC DNA]</scope>
    <source>
        <strain evidence="10 11">Pan44</strain>
    </source>
</reference>
<accession>A0A517SBZ3</accession>
<evidence type="ECO:0000256" key="5">
    <source>
        <dbReference type="ARBA" id="ARBA00022691"/>
    </source>
</evidence>
<evidence type="ECO:0000259" key="9">
    <source>
        <dbReference type="Pfam" id="PF17785"/>
    </source>
</evidence>
<evidence type="ECO:0000256" key="4">
    <source>
        <dbReference type="ARBA" id="ARBA00022679"/>
    </source>
</evidence>
<dbReference type="InterPro" id="IPR019614">
    <property type="entry name" value="SAM-dep_methyl-trfase"/>
</dbReference>
<dbReference type="Pfam" id="PF17785">
    <property type="entry name" value="PUA_3"/>
    <property type="match status" value="1"/>
</dbReference>
<keyword evidence="3 10" id="KW-0489">Methyltransferase</keyword>
<dbReference type="Gene3D" id="2.30.130.10">
    <property type="entry name" value="PUA domain"/>
    <property type="match status" value="1"/>
</dbReference>
<feature type="region of interest" description="Disordered" evidence="7">
    <location>
        <begin position="1"/>
        <end position="72"/>
    </location>
</feature>
<gene>
    <name evidence="10" type="primary">rlmI_2</name>
    <name evidence="10" type="ORF">Pan44_16740</name>
</gene>
<dbReference type="InterPro" id="IPR036974">
    <property type="entry name" value="PUA_sf"/>
</dbReference>
<feature type="compositionally biased region" description="Pro residues" evidence="7">
    <location>
        <begin position="13"/>
        <end position="25"/>
    </location>
</feature>
<dbReference type="AlphaFoldDB" id="A0A517SBZ3"/>
<evidence type="ECO:0000256" key="2">
    <source>
        <dbReference type="ARBA" id="ARBA00022490"/>
    </source>
</evidence>
<dbReference type="GO" id="GO:0005737">
    <property type="term" value="C:cytoplasm"/>
    <property type="evidence" value="ECO:0007669"/>
    <property type="project" value="UniProtKB-SubCell"/>
</dbReference>
<dbReference type="EC" id="2.1.1.191" evidence="10"/>
<keyword evidence="5" id="KW-0949">S-adenosyl-L-methionine</keyword>
<keyword evidence="11" id="KW-1185">Reference proteome</keyword>
<protein>
    <submittedName>
        <fullName evidence="10">Ribosomal RNA large subunit methyltransferase I</fullName>
        <ecNumber evidence="10">2.1.1.191</ecNumber>
    </submittedName>
</protein>